<dbReference type="EMBL" id="JAXOVC010000006">
    <property type="protein sequence ID" value="KAK4500170.1"/>
    <property type="molecule type" value="Genomic_DNA"/>
</dbReference>
<proteinExistence type="inferred from homology"/>
<reference evidence="4 5" key="1">
    <citation type="journal article" date="2023" name="G3 (Bethesda)">
        <title>A chromosome-level genome assembly of Zasmidium syzygii isolated from banana leaves.</title>
        <authorList>
            <person name="van Westerhoven A.C."/>
            <person name="Mehrabi R."/>
            <person name="Talebi R."/>
            <person name="Steentjes M.B.F."/>
            <person name="Corcolon B."/>
            <person name="Chong P.A."/>
            <person name="Kema G.H.J."/>
            <person name="Seidl M.F."/>
        </authorList>
    </citation>
    <scope>NUCLEOTIDE SEQUENCE [LARGE SCALE GENOMIC DNA]</scope>
    <source>
        <strain evidence="4 5">P124</strain>
    </source>
</reference>
<feature type="domain" description="AMP-binding enzyme C-terminal" evidence="3">
    <location>
        <begin position="144"/>
        <end position="219"/>
    </location>
</feature>
<dbReference type="Gene3D" id="3.30.300.30">
    <property type="match status" value="1"/>
</dbReference>
<keyword evidence="5" id="KW-1185">Reference proteome</keyword>
<evidence type="ECO:0000313" key="5">
    <source>
        <dbReference type="Proteomes" id="UP001305779"/>
    </source>
</evidence>
<dbReference type="PANTHER" id="PTHR24096">
    <property type="entry name" value="LONG-CHAIN-FATTY-ACID--COA LIGASE"/>
    <property type="match status" value="1"/>
</dbReference>
<dbReference type="InterPro" id="IPR042099">
    <property type="entry name" value="ANL_N_sf"/>
</dbReference>
<protein>
    <recommendedName>
        <fullName evidence="3">AMP-binding enzyme C-terminal domain-containing protein</fullName>
    </recommendedName>
</protein>
<evidence type="ECO:0000259" key="3">
    <source>
        <dbReference type="Pfam" id="PF13193"/>
    </source>
</evidence>
<accession>A0ABR0EFV4</accession>
<gene>
    <name evidence="4" type="ORF">PRZ48_008356</name>
</gene>
<dbReference type="InterPro" id="IPR025110">
    <property type="entry name" value="AMP-bd_C"/>
</dbReference>
<dbReference type="SUPFAM" id="SSF56801">
    <property type="entry name" value="Acetyl-CoA synthetase-like"/>
    <property type="match status" value="1"/>
</dbReference>
<sequence>MISIQNLISQGTRAPQDLASLTNVLVGGSQVPNEAMDAFKSTLRSQAVLTPCYGSTELGIVTCGSWGKDISPQIPGNIGTGKQLFNGYCGNAKATDEACITDQQGRRWFRTGDKGRFSADKQLSITGRFKQIFKVDTEEVAPTEVEAVLMKHDGIKDAAVTATEDRNDPRYYETKTYVVTAEDKKVDAQELVDFVASELSCHKAPTGGVTVLKELPRNTMKKVVTRELGNAEPLTGSVGYMNVLSS</sequence>
<evidence type="ECO:0000256" key="1">
    <source>
        <dbReference type="ARBA" id="ARBA00006432"/>
    </source>
</evidence>
<dbReference type="Proteomes" id="UP001305779">
    <property type="component" value="Unassembled WGS sequence"/>
</dbReference>
<organism evidence="4 5">
    <name type="scientific">Zasmidium cellare</name>
    <name type="common">Wine cellar mold</name>
    <name type="synonym">Racodium cellare</name>
    <dbReference type="NCBI Taxonomy" id="395010"/>
    <lineage>
        <taxon>Eukaryota</taxon>
        <taxon>Fungi</taxon>
        <taxon>Dikarya</taxon>
        <taxon>Ascomycota</taxon>
        <taxon>Pezizomycotina</taxon>
        <taxon>Dothideomycetes</taxon>
        <taxon>Dothideomycetidae</taxon>
        <taxon>Mycosphaerellales</taxon>
        <taxon>Mycosphaerellaceae</taxon>
        <taxon>Zasmidium</taxon>
    </lineage>
</organism>
<dbReference type="PANTHER" id="PTHR24096:SF149">
    <property type="entry name" value="AMP-BINDING DOMAIN-CONTAINING PROTEIN-RELATED"/>
    <property type="match status" value="1"/>
</dbReference>
<keyword evidence="2" id="KW-0436">Ligase</keyword>
<dbReference type="Pfam" id="PF13193">
    <property type="entry name" value="AMP-binding_C"/>
    <property type="match status" value="1"/>
</dbReference>
<comment type="similarity">
    <text evidence="1">Belongs to the ATP-dependent AMP-binding enzyme family.</text>
</comment>
<comment type="caution">
    <text evidence="4">The sequence shown here is derived from an EMBL/GenBank/DDBJ whole genome shotgun (WGS) entry which is preliminary data.</text>
</comment>
<evidence type="ECO:0000313" key="4">
    <source>
        <dbReference type="EMBL" id="KAK4500170.1"/>
    </source>
</evidence>
<evidence type="ECO:0000256" key="2">
    <source>
        <dbReference type="ARBA" id="ARBA00022598"/>
    </source>
</evidence>
<dbReference type="Gene3D" id="3.40.50.12780">
    <property type="entry name" value="N-terminal domain of ligase-like"/>
    <property type="match status" value="1"/>
</dbReference>
<dbReference type="InterPro" id="IPR045851">
    <property type="entry name" value="AMP-bd_C_sf"/>
</dbReference>
<name>A0ABR0EFV4_ZASCE</name>